<reference evidence="7" key="2">
    <citation type="journal article" date="2021" name="PeerJ">
        <title>Extensive microbial diversity within the chicken gut microbiome revealed by metagenomics and culture.</title>
        <authorList>
            <person name="Gilroy R."/>
            <person name="Ravi A."/>
            <person name="Getino M."/>
            <person name="Pursley I."/>
            <person name="Horton D.L."/>
            <person name="Alikhan N.F."/>
            <person name="Baker D."/>
            <person name="Gharbi K."/>
            <person name="Hall N."/>
            <person name="Watson M."/>
            <person name="Adriaenssens E.M."/>
            <person name="Foster-Nyarko E."/>
            <person name="Jarju S."/>
            <person name="Secka A."/>
            <person name="Antonio M."/>
            <person name="Oren A."/>
            <person name="Chaudhuri R.R."/>
            <person name="La Ragione R."/>
            <person name="Hildebrand F."/>
            <person name="Pallen M.J."/>
        </authorList>
    </citation>
    <scope>NUCLEOTIDE SEQUENCE</scope>
    <source>
        <strain evidence="7">ChiBcec7-5410</strain>
    </source>
</reference>
<dbReference type="PROSITE" id="PS50267">
    <property type="entry name" value="NA_NEUROTRAN_SYMP_3"/>
    <property type="match status" value="1"/>
</dbReference>
<feature type="transmembrane region" description="Helical" evidence="6">
    <location>
        <begin position="307"/>
        <end position="328"/>
    </location>
</feature>
<organism evidence="7 8">
    <name type="scientific">Candidatus Faecivivens stercoripullorum</name>
    <dbReference type="NCBI Taxonomy" id="2840805"/>
    <lineage>
        <taxon>Bacteria</taxon>
        <taxon>Bacillati</taxon>
        <taxon>Bacillota</taxon>
        <taxon>Clostridia</taxon>
        <taxon>Eubacteriales</taxon>
        <taxon>Oscillospiraceae</taxon>
        <taxon>Oscillospiraceae incertae sedis</taxon>
        <taxon>Candidatus Faecivivens</taxon>
    </lineage>
</organism>
<dbReference type="PANTHER" id="PTHR42948">
    <property type="entry name" value="TRANSPORTER"/>
    <property type="match status" value="1"/>
</dbReference>
<keyword evidence="3 6" id="KW-0812">Transmembrane</keyword>
<feature type="transmembrane region" description="Helical" evidence="6">
    <location>
        <begin position="425"/>
        <end position="448"/>
    </location>
</feature>
<evidence type="ECO:0000256" key="6">
    <source>
        <dbReference type="SAM" id="Phobius"/>
    </source>
</evidence>
<feature type="transmembrane region" description="Helical" evidence="6">
    <location>
        <begin position="460"/>
        <end position="482"/>
    </location>
</feature>
<evidence type="ECO:0000313" key="7">
    <source>
        <dbReference type="EMBL" id="HIT94460.1"/>
    </source>
</evidence>
<evidence type="ECO:0000256" key="1">
    <source>
        <dbReference type="ARBA" id="ARBA00004141"/>
    </source>
</evidence>
<dbReference type="EMBL" id="DVLW01000122">
    <property type="protein sequence ID" value="HIT94460.1"/>
    <property type="molecule type" value="Genomic_DNA"/>
</dbReference>
<dbReference type="SUPFAM" id="SSF161070">
    <property type="entry name" value="SNF-like"/>
    <property type="match status" value="1"/>
</dbReference>
<reference evidence="7" key="1">
    <citation type="submission" date="2020-10" db="EMBL/GenBank/DDBJ databases">
        <authorList>
            <person name="Gilroy R."/>
        </authorList>
    </citation>
    <scope>NUCLEOTIDE SEQUENCE</scope>
    <source>
        <strain evidence="7">ChiBcec7-5410</strain>
    </source>
</reference>
<evidence type="ECO:0000256" key="5">
    <source>
        <dbReference type="ARBA" id="ARBA00023136"/>
    </source>
</evidence>
<feature type="transmembrane region" description="Helical" evidence="6">
    <location>
        <begin position="386"/>
        <end position="404"/>
    </location>
</feature>
<feature type="transmembrane region" description="Helical" evidence="6">
    <location>
        <begin position="39"/>
        <end position="59"/>
    </location>
</feature>
<feature type="transmembrane region" description="Helical" evidence="6">
    <location>
        <begin position="348"/>
        <end position="371"/>
    </location>
</feature>
<feature type="transmembrane region" description="Helical" evidence="6">
    <location>
        <begin position="219"/>
        <end position="246"/>
    </location>
</feature>
<dbReference type="Pfam" id="PF00209">
    <property type="entry name" value="SNF"/>
    <property type="match status" value="2"/>
</dbReference>
<dbReference type="NCBIfam" id="NF037979">
    <property type="entry name" value="Na_transp"/>
    <property type="match status" value="1"/>
</dbReference>
<comment type="caution">
    <text evidence="7">The sequence shown here is derived from an EMBL/GenBank/DDBJ whole genome shotgun (WGS) entry which is preliminary data.</text>
</comment>
<dbReference type="PANTHER" id="PTHR42948:SF1">
    <property type="entry name" value="TRANSPORTER"/>
    <property type="match status" value="1"/>
</dbReference>
<feature type="transmembrane region" description="Helical" evidence="6">
    <location>
        <begin position="258"/>
        <end position="282"/>
    </location>
</feature>
<name>A0A9D1H5V8_9FIRM</name>
<protein>
    <submittedName>
        <fullName evidence="7">Sodium-dependent transporter</fullName>
    </submittedName>
</protein>
<keyword evidence="4 6" id="KW-1133">Transmembrane helix</keyword>
<evidence type="ECO:0000256" key="4">
    <source>
        <dbReference type="ARBA" id="ARBA00022989"/>
    </source>
</evidence>
<sequence length="497" mass="54244">MKMREKFGSRLGFILVSAGCAIGLGNVYKFPYITGQYGGAAFILIYLVFLAILGLPVMACEFAVGRAAQCGMVGAFEKLEPKKSKWHRLKWISILGCYLLLMSYTTITGWMMYYAWKTATGGLAGLDSAGVTQAFSDMTSSGGTMALWMVLAVLISFAVCSIGLQKGIERITKIMMTCLMLLIIILAINSLMLDGAEKGVKFYLIPDFKLAMSYGLGNVIYAAMSQAFFTLSIGIGAMEIFGSYLGRDHSLFTEGKNIVLLDTFVALMAGLITLPACFSFGIEPTSGFSLLFITLPNIFNQMAGGRIWGTLFFIFMSFAALTTVIAVFENLLSYYIDGFGWSRKKAAVLNLVLIIVLSIPAILGFTVLSGIQPLGPGSGILDLEDFLVTSNLLPLGSLVFVLFCTRKNGWGWDNFQKEANAGDGIKLPAALRFYMTWILPLIILVVYFKGYYDYFSPKGTAMLVGWMIFAILLVLTILLIAFRQPASDSKSSAPAKK</sequence>
<gene>
    <name evidence="7" type="ORF">IAC43_04695</name>
</gene>
<evidence type="ECO:0000313" key="8">
    <source>
        <dbReference type="Proteomes" id="UP000824160"/>
    </source>
</evidence>
<dbReference type="GO" id="GO:0016020">
    <property type="term" value="C:membrane"/>
    <property type="evidence" value="ECO:0007669"/>
    <property type="project" value="UniProtKB-SubCell"/>
</dbReference>
<dbReference type="PRINTS" id="PR00176">
    <property type="entry name" value="NANEUSMPORT"/>
</dbReference>
<evidence type="ECO:0000256" key="3">
    <source>
        <dbReference type="ARBA" id="ARBA00022692"/>
    </source>
</evidence>
<feature type="transmembrane region" description="Helical" evidence="6">
    <location>
        <begin position="176"/>
        <end position="193"/>
    </location>
</feature>
<comment type="subcellular location">
    <subcellularLocation>
        <location evidence="1">Membrane</location>
        <topology evidence="1">Multi-pass membrane protein</topology>
    </subcellularLocation>
</comment>
<dbReference type="Proteomes" id="UP000824160">
    <property type="component" value="Unassembled WGS sequence"/>
</dbReference>
<evidence type="ECO:0000256" key="2">
    <source>
        <dbReference type="ARBA" id="ARBA00022448"/>
    </source>
</evidence>
<dbReference type="InterPro" id="IPR037272">
    <property type="entry name" value="SNS_sf"/>
</dbReference>
<feature type="transmembrane region" description="Helical" evidence="6">
    <location>
        <begin position="145"/>
        <end position="164"/>
    </location>
</feature>
<accession>A0A9D1H5V8</accession>
<feature type="transmembrane region" description="Helical" evidence="6">
    <location>
        <begin position="91"/>
        <end position="116"/>
    </location>
</feature>
<dbReference type="CDD" id="cd10336">
    <property type="entry name" value="SLC6sbd_Tyt1-Like"/>
    <property type="match status" value="1"/>
</dbReference>
<dbReference type="InterPro" id="IPR000175">
    <property type="entry name" value="Na/ntran_symport"/>
</dbReference>
<proteinExistence type="predicted"/>
<keyword evidence="5 6" id="KW-0472">Membrane</keyword>
<dbReference type="AlphaFoldDB" id="A0A9D1H5V8"/>
<dbReference type="InterPro" id="IPR047218">
    <property type="entry name" value="YocR/YhdH-like"/>
</dbReference>
<keyword evidence="2" id="KW-0813">Transport</keyword>